<feature type="compositionally biased region" description="Basic and acidic residues" evidence="1">
    <location>
        <begin position="12"/>
        <end position="25"/>
    </location>
</feature>
<gene>
    <name evidence="2" type="ORF">EZS28_023629</name>
</gene>
<accession>A0A5J4VEH9</accession>
<reference evidence="2 3" key="1">
    <citation type="submission" date="2019-03" db="EMBL/GenBank/DDBJ databases">
        <title>Single cell metagenomics reveals metabolic interactions within the superorganism composed of flagellate Streblomastix strix and complex community of Bacteroidetes bacteria on its surface.</title>
        <authorList>
            <person name="Treitli S.C."/>
            <person name="Kolisko M."/>
            <person name="Husnik F."/>
            <person name="Keeling P."/>
            <person name="Hampl V."/>
        </authorList>
    </citation>
    <scope>NUCLEOTIDE SEQUENCE [LARGE SCALE GENOMIC DNA]</scope>
    <source>
        <strain evidence="2">ST1C</strain>
    </source>
</reference>
<feature type="region of interest" description="Disordered" evidence="1">
    <location>
        <begin position="66"/>
        <end position="89"/>
    </location>
</feature>
<evidence type="ECO:0000313" key="3">
    <source>
        <dbReference type="Proteomes" id="UP000324800"/>
    </source>
</evidence>
<proteinExistence type="predicted"/>
<evidence type="ECO:0000313" key="2">
    <source>
        <dbReference type="EMBL" id="KAA6380846.1"/>
    </source>
</evidence>
<protein>
    <submittedName>
        <fullName evidence="2">Uncharacterized protein</fullName>
    </submittedName>
</protein>
<organism evidence="2 3">
    <name type="scientific">Streblomastix strix</name>
    <dbReference type="NCBI Taxonomy" id="222440"/>
    <lineage>
        <taxon>Eukaryota</taxon>
        <taxon>Metamonada</taxon>
        <taxon>Preaxostyla</taxon>
        <taxon>Oxymonadida</taxon>
        <taxon>Streblomastigidae</taxon>
        <taxon>Streblomastix</taxon>
    </lineage>
</organism>
<name>A0A5J4VEH9_9EUKA</name>
<dbReference type="AlphaFoldDB" id="A0A5J4VEH9"/>
<sequence length="89" mass="10653">MMTPHQLFASERSFRTASESHRGSFNERITSNRLSSDFSYYDNESKRETEIEQKKNNEEICCVCDYQDDEDEDEDDDEEDDDDEDEEIY</sequence>
<comment type="caution">
    <text evidence="2">The sequence shown here is derived from an EMBL/GenBank/DDBJ whole genome shotgun (WGS) entry which is preliminary data.</text>
</comment>
<evidence type="ECO:0000256" key="1">
    <source>
        <dbReference type="SAM" id="MobiDB-lite"/>
    </source>
</evidence>
<dbReference type="EMBL" id="SNRW01007684">
    <property type="protein sequence ID" value="KAA6380846.1"/>
    <property type="molecule type" value="Genomic_DNA"/>
</dbReference>
<feature type="region of interest" description="Disordered" evidence="1">
    <location>
        <begin position="1"/>
        <end position="28"/>
    </location>
</feature>
<dbReference type="Proteomes" id="UP000324800">
    <property type="component" value="Unassembled WGS sequence"/>
</dbReference>